<organism evidence="3 4">
    <name type="scientific">Ovis aries</name>
    <name type="common">Sheep</name>
    <dbReference type="NCBI Taxonomy" id="9940"/>
    <lineage>
        <taxon>Eukaryota</taxon>
        <taxon>Metazoa</taxon>
        <taxon>Chordata</taxon>
        <taxon>Craniata</taxon>
        <taxon>Vertebrata</taxon>
        <taxon>Euteleostomi</taxon>
        <taxon>Mammalia</taxon>
        <taxon>Eutheria</taxon>
        <taxon>Laurasiatheria</taxon>
        <taxon>Artiodactyla</taxon>
        <taxon>Ruminantia</taxon>
        <taxon>Pecora</taxon>
        <taxon>Bovidae</taxon>
        <taxon>Caprinae</taxon>
        <taxon>Ovis</taxon>
    </lineage>
</organism>
<dbReference type="InterPro" id="IPR036872">
    <property type="entry name" value="CH_dom_sf"/>
</dbReference>
<evidence type="ECO:0000313" key="3">
    <source>
        <dbReference type="EMBL" id="KAG5204231.1"/>
    </source>
</evidence>
<dbReference type="GO" id="GO:0023051">
    <property type="term" value="P:regulation of signaling"/>
    <property type="evidence" value="ECO:0007669"/>
    <property type="project" value="InterPro"/>
</dbReference>
<evidence type="ECO:0000313" key="4">
    <source>
        <dbReference type="Proteomes" id="UP000664991"/>
    </source>
</evidence>
<name>A0A835ZY08_SHEEP</name>
<dbReference type="InterPro" id="IPR001715">
    <property type="entry name" value="CH_dom"/>
</dbReference>
<gene>
    <name evidence="3" type="ORF">JEQ12_002207</name>
</gene>
<proteinExistence type="predicted"/>
<feature type="region of interest" description="Disordered" evidence="1">
    <location>
        <begin position="337"/>
        <end position="365"/>
    </location>
</feature>
<feature type="domain" description="Calponin-homology (CH)" evidence="2">
    <location>
        <begin position="80"/>
        <end position="204"/>
    </location>
</feature>
<protein>
    <recommendedName>
        <fullName evidence="2">Calponin-homology (CH) domain-containing protein</fullName>
    </recommendedName>
</protein>
<evidence type="ECO:0000256" key="1">
    <source>
        <dbReference type="SAM" id="MobiDB-lite"/>
    </source>
</evidence>
<dbReference type="PANTHER" id="PTHR46767:SF1">
    <property type="entry name" value="LIM DOMAIN ONLY PROTEIN 7"/>
    <property type="match status" value="1"/>
</dbReference>
<dbReference type="FunFam" id="1.10.418.10:FF:000038">
    <property type="entry name" value="LIM and calponin homology domains-containing protein 1"/>
    <property type="match status" value="1"/>
</dbReference>
<sequence length="419" mass="48006">MFDGQQEAPIVYFKANSRNEIYLSEYYYGSTDICNPLITDTEGGIFIVQFWIEQVQSMFLKCKFQPREIEFAQPIVKMPKANLRTFLDLENAYKSRKSTICQVVTFEREEQAGCGMERRTPGLINKLKPGVIKKINRLSTPIAGLDNINVFLKACEQIGLKEAQLFHPGDLQDLSNRVTVKQEETDRRVKNVLITLYWLGRKAQSNPYYNGPCLNLKSFENLLGQALTKALEESSCLKRSGRDSGYSDIWGPERGELLASPDNCKREDSFESLDSLGSRSFTSCSSDITLRGAREGCESDTDSEFTFKMQDHNKDDMSYRRISAIEPKSALPFNRFLPSKSKQPSYVPAPLRKKKLDKNEDNRRSWASAVYTEADGTFPRSKSLSDVSAEDIQSLRQLRYEEMQRIKSQLKEQDQKWQD</sequence>
<dbReference type="Gene3D" id="1.10.418.10">
    <property type="entry name" value="Calponin-like domain"/>
    <property type="match status" value="1"/>
</dbReference>
<dbReference type="PANTHER" id="PTHR46767">
    <property type="entry name" value="LIM DOMAIN ONLY PROTEIN 7"/>
    <property type="match status" value="1"/>
</dbReference>
<dbReference type="InterPro" id="IPR031865">
    <property type="entry name" value="DUF4757"/>
</dbReference>
<comment type="caution">
    <text evidence="3">The sequence shown here is derived from an EMBL/GenBank/DDBJ whole genome shotgun (WGS) entry which is preliminary data.</text>
</comment>
<dbReference type="EMBL" id="JAEMGP010000010">
    <property type="protein sequence ID" value="KAG5204231.1"/>
    <property type="molecule type" value="Genomic_DNA"/>
</dbReference>
<evidence type="ECO:0000259" key="2">
    <source>
        <dbReference type="PROSITE" id="PS50021"/>
    </source>
</evidence>
<dbReference type="GO" id="GO:0030155">
    <property type="term" value="P:regulation of cell adhesion"/>
    <property type="evidence" value="ECO:0007669"/>
    <property type="project" value="InterPro"/>
</dbReference>
<feature type="non-terminal residue" evidence="3">
    <location>
        <position position="419"/>
    </location>
</feature>
<dbReference type="SUPFAM" id="SSF47576">
    <property type="entry name" value="Calponin-homology domain, CH-domain"/>
    <property type="match status" value="1"/>
</dbReference>
<dbReference type="Proteomes" id="UP000664991">
    <property type="component" value="Unassembled WGS sequence"/>
</dbReference>
<reference evidence="3 4" key="1">
    <citation type="submission" date="2020-12" db="EMBL/GenBank/DDBJ databases">
        <title>De novo assembly of Tibetan sheep genome.</title>
        <authorList>
            <person name="Li X."/>
        </authorList>
    </citation>
    <scope>NUCLEOTIDE SEQUENCE [LARGE SCALE GENOMIC DNA]</scope>
    <source>
        <tissue evidence="3">Heart</tissue>
    </source>
</reference>
<dbReference type="InterPro" id="IPR029978">
    <property type="entry name" value="LMO-7"/>
</dbReference>
<dbReference type="PROSITE" id="PS50021">
    <property type="entry name" value="CH"/>
    <property type="match status" value="1"/>
</dbReference>
<dbReference type="AlphaFoldDB" id="A0A835ZY08"/>
<accession>A0A835ZY08</accession>
<dbReference type="Pfam" id="PF15949">
    <property type="entry name" value="DUF4757"/>
    <property type="match status" value="1"/>
</dbReference>